<evidence type="ECO:0000313" key="5">
    <source>
        <dbReference type="Proteomes" id="UP001054857"/>
    </source>
</evidence>
<keyword evidence="2" id="KW-0812">Transmembrane</keyword>
<keyword evidence="2" id="KW-0472">Membrane</keyword>
<proteinExistence type="predicted"/>
<evidence type="ECO:0000259" key="3">
    <source>
        <dbReference type="PROSITE" id="PS50127"/>
    </source>
</evidence>
<dbReference type="CDD" id="cd23799">
    <property type="entry name" value="UBCc_UBE2J"/>
    <property type="match status" value="1"/>
</dbReference>
<comment type="caution">
    <text evidence="4">The sequence shown here is derived from an EMBL/GenBank/DDBJ whole genome shotgun (WGS) entry which is preliminary data.</text>
</comment>
<dbReference type="InterPro" id="IPR050113">
    <property type="entry name" value="Ub_conjugating_enzyme"/>
</dbReference>
<gene>
    <name evidence="4" type="ORF">Agub_g984</name>
</gene>
<name>A0AAD3DEP4_9CHLO</name>
<reference evidence="4 5" key="1">
    <citation type="journal article" date="2021" name="Sci. Rep.">
        <title>Genome sequencing of the multicellular alga Astrephomene provides insights into convergent evolution of germ-soma differentiation.</title>
        <authorList>
            <person name="Yamashita S."/>
            <person name="Yamamoto K."/>
            <person name="Matsuzaki R."/>
            <person name="Suzuki S."/>
            <person name="Yamaguchi H."/>
            <person name="Hirooka S."/>
            <person name="Minakuchi Y."/>
            <person name="Miyagishima S."/>
            <person name="Kawachi M."/>
            <person name="Toyoda A."/>
            <person name="Nozaki H."/>
        </authorList>
    </citation>
    <scope>NUCLEOTIDE SEQUENCE [LARGE SCALE GENOMIC DNA]</scope>
    <source>
        <strain evidence="4 5">NIES-4017</strain>
    </source>
</reference>
<keyword evidence="2" id="KW-1133">Transmembrane helix</keyword>
<dbReference type="InterPro" id="IPR000608">
    <property type="entry name" value="UBC"/>
</dbReference>
<dbReference type="Gene3D" id="3.10.110.10">
    <property type="entry name" value="Ubiquitin Conjugating Enzyme"/>
    <property type="match status" value="1"/>
</dbReference>
<feature type="region of interest" description="Disordered" evidence="1">
    <location>
        <begin position="203"/>
        <end position="245"/>
    </location>
</feature>
<dbReference type="SMART" id="SM00212">
    <property type="entry name" value="UBCc"/>
    <property type="match status" value="1"/>
</dbReference>
<dbReference type="Proteomes" id="UP001054857">
    <property type="component" value="Unassembled WGS sequence"/>
</dbReference>
<feature type="region of interest" description="Disordered" evidence="1">
    <location>
        <begin position="276"/>
        <end position="377"/>
    </location>
</feature>
<dbReference type="SUPFAM" id="SSF54495">
    <property type="entry name" value="UBC-like"/>
    <property type="match status" value="1"/>
</dbReference>
<feature type="compositionally biased region" description="Polar residues" evidence="1">
    <location>
        <begin position="287"/>
        <end position="297"/>
    </location>
</feature>
<feature type="compositionally biased region" description="Low complexity" evidence="1">
    <location>
        <begin position="309"/>
        <end position="331"/>
    </location>
</feature>
<feature type="compositionally biased region" description="Low complexity" evidence="1">
    <location>
        <begin position="214"/>
        <end position="226"/>
    </location>
</feature>
<feature type="domain" description="UBC core" evidence="3">
    <location>
        <begin position="12"/>
        <end position="167"/>
    </location>
</feature>
<keyword evidence="5" id="KW-1185">Reference proteome</keyword>
<dbReference type="AlphaFoldDB" id="A0AAD3DEP4"/>
<dbReference type="EMBL" id="BMAR01000001">
    <property type="protein sequence ID" value="GFR40410.1"/>
    <property type="molecule type" value="Genomic_DNA"/>
</dbReference>
<accession>A0AAD3DEP4</accession>
<organism evidence="4 5">
    <name type="scientific">Astrephomene gubernaculifera</name>
    <dbReference type="NCBI Taxonomy" id="47775"/>
    <lineage>
        <taxon>Eukaryota</taxon>
        <taxon>Viridiplantae</taxon>
        <taxon>Chlorophyta</taxon>
        <taxon>core chlorophytes</taxon>
        <taxon>Chlorophyceae</taxon>
        <taxon>CS clade</taxon>
        <taxon>Chlamydomonadales</taxon>
        <taxon>Astrephomenaceae</taxon>
        <taxon>Astrephomene</taxon>
    </lineage>
</organism>
<dbReference type="InterPro" id="IPR016135">
    <property type="entry name" value="UBQ-conjugating_enzyme/RWD"/>
</dbReference>
<evidence type="ECO:0000256" key="2">
    <source>
        <dbReference type="SAM" id="Phobius"/>
    </source>
</evidence>
<dbReference type="PANTHER" id="PTHR24067">
    <property type="entry name" value="UBIQUITIN-CONJUGATING ENZYME E2"/>
    <property type="match status" value="1"/>
</dbReference>
<feature type="compositionally biased region" description="Low complexity" evidence="1">
    <location>
        <begin position="358"/>
        <end position="377"/>
    </location>
</feature>
<protein>
    <recommendedName>
        <fullName evidence="3">UBC core domain-containing protein</fullName>
    </recommendedName>
</protein>
<dbReference type="FunFam" id="3.10.110.10:FF:000056">
    <property type="entry name" value="ubiquitin-conjugating enzyme E2 32"/>
    <property type="match status" value="1"/>
</dbReference>
<evidence type="ECO:0000313" key="4">
    <source>
        <dbReference type="EMBL" id="GFR40410.1"/>
    </source>
</evidence>
<evidence type="ECO:0000256" key="1">
    <source>
        <dbReference type="SAM" id="MobiDB-lite"/>
    </source>
</evidence>
<dbReference type="PROSITE" id="PS50127">
    <property type="entry name" value="UBC_2"/>
    <property type="match status" value="1"/>
</dbReference>
<dbReference type="Pfam" id="PF00179">
    <property type="entry name" value="UQ_con"/>
    <property type="match status" value="1"/>
</dbReference>
<feature type="transmembrane region" description="Helical" evidence="2">
    <location>
        <begin position="398"/>
        <end position="416"/>
    </location>
</feature>
<sequence>MAEAPKFNLRNPAVKRIMQEIKEIKQDTSGDILAEALETDIFEWHFVIRGPRDTEFEGGIYHGRILLPADYPFKPPSFMMLTPNGRFETNVKICLSISSHHPEHWQPSWSVRTALTALIAFMPSPGAGALGALAPNSPLQDFPKEERRLLAARSRAEVPRFGSAERQRVIDDMHARMLAMPGSAAAAQQAAVIAPTPAAAAAEKAPAGAGGELAGSQQPQQPAPAAEGDASGSAGQRAGGVEASGAGSFAAGVPALQPAGAAATGAAEAAGAVSSPAAHQPCAPSKEPTSSQANASTSAPQPHAPCCPPSSSSSSPALAASTAPAAPAAAARLCTDHSHNHSPAAASAIRRPQPPSTPAHTTTTTRPTTASAVHAPGGTAAAAARAATGGGGLTSTDHMLTALMWALYVGIGAILLRKVMGAMGVDLAELMRQ</sequence>